<name>A0A5C6AN39_9BACT</name>
<gene>
    <name evidence="2" type="ORF">Pla108_05160</name>
</gene>
<proteinExistence type="predicted"/>
<accession>A0A5C6AN39</accession>
<evidence type="ECO:0000313" key="2">
    <source>
        <dbReference type="EMBL" id="TWT99573.1"/>
    </source>
</evidence>
<organism evidence="2 3">
    <name type="scientific">Botrimarina colliarenosi</name>
    <dbReference type="NCBI Taxonomy" id="2528001"/>
    <lineage>
        <taxon>Bacteria</taxon>
        <taxon>Pseudomonadati</taxon>
        <taxon>Planctomycetota</taxon>
        <taxon>Planctomycetia</taxon>
        <taxon>Pirellulales</taxon>
        <taxon>Lacipirellulaceae</taxon>
        <taxon>Botrimarina</taxon>
    </lineage>
</organism>
<evidence type="ECO:0008006" key="4">
    <source>
        <dbReference type="Google" id="ProtNLM"/>
    </source>
</evidence>
<protein>
    <recommendedName>
        <fullName evidence="4">GCN5 family acetyltransferase</fullName>
    </recommendedName>
</protein>
<reference evidence="2 3" key="1">
    <citation type="submission" date="2019-02" db="EMBL/GenBank/DDBJ databases">
        <title>Deep-cultivation of Planctomycetes and their phenomic and genomic characterization uncovers novel biology.</title>
        <authorList>
            <person name="Wiegand S."/>
            <person name="Jogler M."/>
            <person name="Boedeker C."/>
            <person name="Pinto D."/>
            <person name="Vollmers J."/>
            <person name="Rivas-Marin E."/>
            <person name="Kohn T."/>
            <person name="Peeters S.H."/>
            <person name="Heuer A."/>
            <person name="Rast P."/>
            <person name="Oberbeckmann S."/>
            <person name="Bunk B."/>
            <person name="Jeske O."/>
            <person name="Meyerdierks A."/>
            <person name="Storesund J.E."/>
            <person name="Kallscheuer N."/>
            <person name="Luecker S."/>
            <person name="Lage O.M."/>
            <person name="Pohl T."/>
            <person name="Merkel B.J."/>
            <person name="Hornburger P."/>
            <person name="Mueller R.-W."/>
            <person name="Bruemmer F."/>
            <person name="Labrenz M."/>
            <person name="Spormann A.M."/>
            <person name="Op Den Camp H."/>
            <person name="Overmann J."/>
            <person name="Amann R."/>
            <person name="Jetten M.S.M."/>
            <person name="Mascher T."/>
            <person name="Medema M.H."/>
            <person name="Devos D.P."/>
            <person name="Kaster A.-K."/>
            <person name="Ovreas L."/>
            <person name="Rohde M."/>
            <person name="Galperin M.Y."/>
            <person name="Jogler C."/>
        </authorList>
    </citation>
    <scope>NUCLEOTIDE SEQUENCE [LARGE SCALE GENOMIC DNA]</scope>
    <source>
        <strain evidence="2 3">Pla108</strain>
    </source>
</reference>
<dbReference type="Proteomes" id="UP000317421">
    <property type="component" value="Unassembled WGS sequence"/>
</dbReference>
<dbReference type="RefSeq" id="WP_146442512.1">
    <property type="nucleotide sequence ID" value="NZ_SJPR01000001.1"/>
</dbReference>
<sequence>MTSAYPLPVDFDKVGDYPARAGAGGGYVWDELLEYRVWMHPERGAPDECDGEDYYYPFATYEEAIEFCQSVEGAEEPLALVLQREHLDEPEPGVYRHVTEPRHAEWPVEFLSRPRRTPDTIPNFLADDAPKNRLEPVSEL</sequence>
<dbReference type="AlphaFoldDB" id="A0A5C6AN39"/>
<keyword evidence="3" id="KW-1185">Reference proteome</keyword>
<dbReference type="EMBL" id="SJPR01000001">
    <property type="protein sequence ID" value="TWT99573.1"/>
    <property type="molecule type" value="Genomic_DNA"/>
</dbReference>
<feature type="region of interest" description="Disordered" evidence="1">
    <location>
        <begin position="115"/>
        <end position="140"/>
    </location>
</feature>
<evidence type="ECO:0000256" key="1">
    <source>
        <dbReference type="SAM" id="MobiDB-lite"/>
    </source>
</evidence>
<dbReference type="OrthoDB" id="194151at2"/>
<comment type="caution">
    <text evidence="2">The sequence shown here is derived from an EMBL/GenBank/DDBJ whole genome shotgun (WGS) entry which is preliminary data.</text>
</comment>
<feature type="compositionally biased region" description="Basic and acidic residues" evidence="1">
    <location>
        <begin position="128"/>
        <end position="140"/>
    </location>
</feature>
<evidence type="ECO:0000313" key="3">
    <source>
        <dbReference type="Proteomes" id="UP000317421"/>
    </source>
</evidence>